<feature type="region of interest" description="Disordered" evidence="1">
    <location>
        <begin position="1"/>
        <end position="41"/>
    </location>
</feature>
<protein>
    <submittedName>
        <fullName evidence="2">Opioid growth factor receptor-like protein 1-like protein</fullName>
    </submittedName>
</protein>
<feature type="compositionally biased region" description="Basic and acidic residues" evidence="1">
    <location>
        <begin position="10"/>
        <end position="22"/>
    </location>
</feature>
<proteinExistence type="predicted"/>
<dbReference type="Proteomes" id="UP000188268">
    <property type="component" value="Unassembled WGS sequence"/>
</dbReference>
<keyword evidence="3" id="KW-1185">Reference proteome</keyword>
<evidence type="ECO:0000313" key="2">
    <source>
        <dbReference type="EMBL" id="OMO61792.1"/>
    </source>
</evidence>
<keyword evidence="2" id="KW-0675">Receptor</keyword>
<comment type="caution">
    <text evidence="2">The sequence shown here is derived from an EMBL/GenBank/DDBJ whole genome shotgun (WGS) entry which is preliminary data.</text>
</comment>
<evidence type="ECO:0000256" key="1">
    <source>
        <dbReference type="SAM" id="MobiDB-lite"/>
    </source>
</evidence>
<dbReference type="EMBL" id="AWWV01013392">
    <property type="protein sequence ID" value="OMO61792.1"/>
    <property type="molecule type" value="Genomic_DNA"/>
</dbReference>
<dbReference type="AlphaFoldDB" id="A0A1R3GUM9"/>
<organism evidence="2 3">
    <name type="scientific">Corchorus capsularis</name>
    <name type="common">Jute</name>
    <dbReference type="NCBI Taxonomy" id="210143"/>
    <lineage>
        <taxon>Eukaryota</taxon>
        <taxon>Viridiplantae</taxon>
        <taxon>Streptophyta</taxon>
        <taxon>Embryophyta</taxon>
        <taxon>Tracheophyta</taxon>
        <taxon>Spermatophyta</taxon>
        <taxon>Magnoliopsida</taxon>
        <taxon>eudicotyledons</taxon>
        <taxon>Gunneridae</taxon>
        <taxon>Pentapetalae</taxon>
        <taxon>rosids</taxon>
        <taxon>malvids</taxon>
        <taxon>Malvales</taxon>
        <taxon>Malvaceae</taxon>
        <taxon>Grewioideae</taxon>
        <taxon>Apeibeae</taxon>
        <taxon>Corchorus</taxon>
    </lineage>
</organism>
<name>A0A1R3GUM9_COCAP</name>
<dbReference type="Gramene" id="OMO61792">
    <property type="protein sequence ID" value="OMO61792"/>
    <property type="gene ID" value="CCACVL1_23253"/>
</dbReference>
<accession>A0A1R3GUM9</accession>
<gene>
    <name evidence="2" type="ORF">CCACVL1_23253</name>
</gene>
<reference evidence="2 3" key="1">
    <citation type="submission" date="2013-09" db="EMBL/GenBank/DDBJ databases">
        <title>Corchorus capsularis genome sequencing.</title>
        <authorList>
            <person name="Alam M."/>
            <person name="Haque M.S."/>
            <person name="Islam M.S."/>
            <person name="Emdad E.M."/>
            <person name="Islam M.M."/>
            <person name="Ahmed B."/>
            <person name="Halim A."/>
            <person name="Hossen Q.M.M."/>
            <person name="Hossain M.Z."/>
            <person name="Ahmed R."/>
            <person name="Khan M.M."/>
            <person name="Islam R."/>
            <person name="Rashid M.M."/>
            <person name="Khan S.A."/>
            <person name="Rahman M.S."/>
            <person name="Alam M."/>
        </authorList>
    </citation>
    <scope>NUCLEOTIDE SEQUENCE [LARGE SCALE GENOMIC DNA]</scope>
    <source>
        <strain evidence="3">cv. CVL-1</strain>
        <tissue evidence="2">Whole seedling</tissue>
    </source>
</reference>
<evidence type="ECO:0000313" key="3">
    <source>
        <dbReference type="Proteomes" id="UP000188268"/>
    </source>
</evidence>
<sequence length="94" mass="10176">MVLLSGCSKDIPRTKNGKKTEDSSSSSDDDEEDTPPAMEDGFDEIFFFDGDRAEMAATGKATGAPVLFEPIRDSTYAFPDGGGVVDTLRKYLPF</sequence>